<protein>
    <submittedName>
        <fullName evidence="1">Uncharacterized protein involved in exopolysaccharide biosynthesis</fullName>
    </submittedName>
</protein>
<accession>A0A7W5P678</accession>
<organism evidence="1 2">
    <name type="scientific">Microlunatus antarcticus</name>
    <dbReference type="NCBI Taxonomy" id="53388"/>
    <lineage>
        <taxon>Bacteria</taxon>
        <taxon>Bacillati</taxon>
        <taxon>Actinomycetota</taxon>
        <taxon>Actinomycetes</taxon>
        <taxon>Propionibacteriales</taxon>
        <taxon>Propionibacteriaceae</taxon>
        <taxon>Microlunatus</taxon>
    </lineage>
</organism>
<proteinExistence type="predicted"/>
<dbReference type="EMBL" id="JACHZG010000001">
    <property type="protein sequence ID" value="MBB3326239.1"/>
    <property type="molecule type" value="Genomic_DNA"/>
</dbReference>
<name>A0A7W5P678_9ACTN</name>
<reference evidence="1 2" key="1">
    <citation type="submission" date="2020-08" db="EMBL/GenBank/DDBJ databases">
        <title>Sequencing the genomes of 1000 actinobacteria strains.</title>
        <authorList>
            <person name="Klenk H.-P."/>
        </authorList>
    </citation>
    <scope>NUCLEOTIDE SEQUENCE [LARGE SCALE GENOMIC DNA]</scope>
    <source>
        <strain evidence="1 2">DSM 11053</strain>
    </source>
</reference>
<gene>
    <name evidence="1" type="ORF">FHX39_001183</name>
</gene>
<comment type="caution">
    <text evidence="1">The sequence shown here is derived from an EMBL/GenBank/DDBJ whole genome shotgun (WGS) entry which is preliminary data.</text>
</comment>
<dbReference type="RefSeq" id="WP_183337222.1">
    <property type="nucleotide sequence ID" value="NZ_JACHZG010000001.1"/>
</dbReference>
<evidence type="ECO:0000313" key="2">
    <source>
        <dbReference type="Proteomes" id="UP000565572"/>
    </source>
</evidence>
<dbReference type="Proteomes" id="UP000565572">
    <property type="component" value="Unassembled WGS sequence"/>
</dbReference>
<keyword evidence="2" id="KW-1185">Reference proteome</keyword>
<dbReference type="AlphaFoldDB" id="A0A7W5P678"/>
<evidence type="ECO:0000313" key="1">
    <source>
        <dbReference type="EMBL" id="MBB3326239.1"/>
    </source>
</evidence>
<sequence length="231" mass="24295">MLPLLICILIGAEVGLGLGLLSAPDPQATARIQVVPDPSVSGNLPDTSQANRFVQGEVLKISGDDLQEQAQNAVGGAPALSITATQVESTDVVEVTVVASTADEAVQLTQALIQAYADGREQAFDQGIDASLAVVNGQLTSLAKSSAPRSDTGLEYTRLLAQRNGLQLARDSRQTAVPVILRPRVVEQSRWPTAVRDAFVGLVLGGLLGLVLKLLVDRSSRRPGEAPRSWS</sequence>